<dbReference type="Pfam" id="PF03466">
    <property type="entry name" value="LysR_substrate"/>
    <property type="match status" value="1"/>
</dbReference>
<keyword evidence="2" id="KW-0805">Transcription regulation</keyword>
<dbReference type="Gene3D" id="1.10.10.10">
    <property type="entry name" value="Winged helix-like DNA-binding domain superfamily/Winged helix DNA-binding domain"/>
    <property type="match status" value="1"/>
</dbReference>
<accession>A0A101XNG5</accession>
<dbReference type="Proteomes" id="UP000053557">
    <property type="component" value="Unassembled WGS sequence"/>
</dbReference>
<evidence type="ECO:0000313" key="7">
    <source>
        <dbReference type="Proteomes" id="UP000053557"/>
    </source>
</evidence>
<sequence length="295" mass="32978">MEFRHLEYFIAVAEELNFGRAAQRLQMTQPPLSQQIQQLERELGAVLFIRTQRRVELSPAGRVFLPEARALIKHAKQAKRLAKDVDAGRAGRIAVGFVGSATYDILPLAIREYRTAYPGVDVHLRELPTPSQVESLLNREIDIGFIRPPVSMRDLRVETLYHDRAILAVPKMHPYADREVIKLKELGEESWVLLARSTWSGFYDDILAKCADAGFDPKIELTAAEFQTVLGVVAAGLGISIVPSSASIFKREDVVFVALEGEVPAIEMSIAWRSADSSAQVQHFIEVTRKMASVR</sequence>
<dbReference type="GO" id="GO:0003677">
    <property type="term" value="F:DNA binding"/>
    <property type="evidence" value="ECO:0007669"/>
    <property type="project" value="UniProtKB-KW"/>
</dbReference>
<dbReference type="FunFam" id="1.10.10.10:FF:000001">
    <property type="entry name" value="LysR family transcriptional regulator"/>
    <property type="match status" value="1"/>
</dbReference>
<keyword evidence="4" id="KW-0804">Transcription</keyword>
<dbReference type="PRINTS" id="PR00039">
    <property type="entry name" value="HTHLYSR"/>
</dbReference>
<keyword evidence="7" id="KW-1185">Reference proteome</keyword>
<evidence type="ECO:0000259" key="5">
    <source>
        <dbReference type="PROSITE" id="PS50931"/>
    </source>
</evidence>
<dbReference type="GO" id="GO:0003700">
    <property type="term" value="F:DNA-binding transcription factor activity"/>
    <property type="evidence" value="ECO:0007669"/>
    <property type="project" value="InterPro"/>
</dbReference>
<reference evidence="6 7" key="1">
    <citation type="submission" date="2015-12" db="EMBL/GenBank/DDBJ databases">
        <title>Draft genome sequence of Acidibacillus ferrooxidans ITV001, isolated from a chalcopyrite acid mine drainage site in Brazil.</title>
        <authorList>
            <person name="Dall'Agnol H."/>
            <person name="Nancucheo I."/>
            <person name="Johnson B."/>
            <person name="Oliveira R."/>
            <person name="Leite L."/>
            <person name="Pylro V."/>
            <person name="Nunes G.L."/>
            <person name="Tzotzos G."/>
            <person name="Fernandes G.R."/>
            <person name="Dutra J."/>
            <person name="Orellana S.C."/>
            <person name="Oliveira G."/>
        </authorList>
    </citation>
    <scope>NUCLEOTIDE SEQUENCE [LARGE SCALE GENOMIC DNA]</scope>
    <source>
        <strain evidence="7">ITV01</strain>
    </source>
</reference>
<dbReference type="AlphaFoldDB" id="A0A101XNG5"/>
<dbReference type="SUPFAM" id="SSF46785">
    <property type="entry name" value="Winged helix' DNA-binding domain"/>
    <property type="match status" value="1"/>
</dbReference>
<feature type="domain" description="HTH lysR-type" evidence="5">
    <location>
        <begin position="1"/>
        <end position="58"/>
    </location>
</feature>
<proteinExistence type="inferred from homology"/>
<protein>
    <submittedName>
        <fullName evidence="6">LysR family transcriptional regulator</fullName>
    </submittedName>
</protein>
<evidence type="ECO:0000256" key="4">
    <source>
        <dbReference type="ARBA" id="ARBA00023163"/>
    </source>
</evidence>
<dbReference type="InterPro" id="IPR005119">
    <property type="entry name" value="LysR_subst-bd"/>
</dbReference>
<evidence type="ECO:0000256" key="1">
    <source>
        <dbReference type="ARBA" id="ARBA00009437"/>
    </source>
</evidence>
<dbReference type="InterPro" id="IPR036388">
    <property type="entry name" value="WH-like_DNA-bd_sf"/>
</dbReference>
<dbReference type="EMBL" id="LPVJ01000071">
    <property type="protein sequence ID" value="KUO94679.1"/>
    <property type="molecule type" value="Genomic_DNA"/>
</dbReference>
<organism evidence="6 7">
    <name type="scientific">Ferroacidibacillus organovorans</name>
    <dbReference type="NCBI Taxonomy" id="1765683"/>
    <lineage>
        <taxon>Bacteria</taxon>
        <taxon>Bacillati</taxon>
        <taxon>Bacillota</taxon>
        <taxon>Bacilli</taxon>
        <taxon>Bacillales</taxon>
        <taxon>Alicyclobacillaceae</taxon>
        <taxon>Ferroacidibacillus</taxon>
    </lineage>
</organism>
<dbReference type="PANTHER" id="PTHR30346:SF0">
    <property type="entry name" value="HCA OPERON TRANSCRIPTIONAL ACTIVATOR HCAR"/>
    <property type="match status" value="1"/>
</dbReference>
<comment type="caution">
    <text evidence="6">The sequence shown here is derived from an EMBL/GenBank/DDBJ whole genome shotgun (WGS) entry which is preliminary data.</text>
</comment>
<dbReference type="InterPro" id="IPR000847">
    <property type="entry name" value="LysR_HTH_N"/>
</dbReference>
<dbReference type="Gene3D" id="3.40.190.10">
    <property type="entry name" value="Periplasmic binding protein-like II"/>
    <property type="match status" value="2"/>
</dbReference>
<dbReference type="InterPro" id="IPR036390">
    <property type="entry name" value="WH_DNA-bd_sf"/>
</dbReference>
<dbReference type="PANTHER" id="PTHR30346">
    <property type="entry name" value="TRANSCRIPTIONAL DUAL REGULATOR HCAR-RELATED"/>
    <property type="match status" value="1"/>
</dbReference>
<evidence type="ECO:0000256" key="3">
    <source>
        <dbReference type="ARBA" id="ARBA00023125"/>
    </source>
</evidence>
<dbReference type="GO" id="GO:0032993">
    <property type="term" value="C:protein-DNA complex"/>
    <property type="evidence" value="ECO:0007669"/>
    <property type="project" value="TreeGrafter"/>
</dbReference>
<evidence type="ECO:0000256" key="2">
    <source>
        <dbReference type="ARBA" id="ARBA00023015"/>
    </source>
</evidence>
<dbReference type="RefSeq" id="WP_067720015.1">
    <property type="nucleotide sequence ID" value="NZ_LPVJ01000071.1"/>
</dbReference>
<dbReference type="Pfam" id="PF00126">
    <property type="entry name" value="HTH_1"/>
    <property type="match status" value="1"/>
</dbReference>
<keyword evidence="3" id="KW-0238">DNA-binding</keyword>
<dbReference type="OrthoDB" id="9803735at2"/>
<name>A0A101XNG5_9BACL</name>
<dbReference type="SUPFAM" id="SSF53850">
    <property type="entry name" value="Periplasmic binding protein-like II"/>
    <property type="match status" value="1"/>
</dbReference>
<comment type="similarity">
    <text evidence="1">Belongs to the LysR transcriptional regulatory family.</text>
</comment>
<gene>
    <name evidence="6" type="ORF">ATW55_02100</name>
</gene>
<dbReference type="PROSITE" id="PS50931">
    <property type="entry name" value="HTH_LYSR"/>
    <property type="match status" value="1"/>
</dbReference>
<evidence type="ECO:0000313" key="6">
    <source>
        <dbReference type="EMBL" id="KUO94679.1"/>
    </source>
</evidence>
<dbReference type="CDD" id="cd08414">
    <property type="entry name" value="PBP2_LTTR_aromatics_like"/>
    <property type="match status" value="1"/>
</dbReference>